<feature type="region of interest" description="Disordered" evidence="7">
    <location>
        <begin position="358"/>
        <end position="380"/>
    </location>
</feature>
<evidence type="ECO:0000256" key="1">
    <source>
        <dbReference type="ARBA" id="ARBA00004123"/>
    </source>
</evidence>
<feature type="compositionally biased region" description="Low complexity" evidence="7">
    <location>
        <begin position="455"/>
        <end position="466"/>
    </location>
</feature>
<feature type="compositionally biased region" description="Polar residues" evidence="7">
    <location>
        <begin position="287"/>
        <end position="298"/>
    </location>
</feature>
<dbReference type="FunFam" id="1.20.5.170:FF:000025">
    <property type="entry name" value="nuclear factor interleukin-3-regulated protein-like"/>
    <property type="match status" value="1"/>
</dbReference>
<feature type="compositionally biased region" description="Low complexity" evidence="7">
    <location>
        <begin position="358"/>
        <end position="376"/>
    </location>
</feature>
<dbReference type="GO" id="GO:0000981">
    <property type="term" value="F:DNA-binding transcription factor activity, RNA polymerase II-specific"/>
    <property type="evidence" value="ECO:0007669"/>
    <property type="project" value="TreeGrafter"/>
</dbReference>
<protein>
    <submittedName>
        <fullName evidence="9">Thyrotroph embryonic factor</fullName>
    </submittedName>
</protein>
<dbReference type="InterPro" id="IPR040223">
    <property type="entry name" value="PAR_bZIP"/>
</dbReference>
<feature type="compositionally biased region" description="Basic and acidic residues" evidence="7">
    <location>
        <begin position="579"/>
        <end position="609"/>
    </location>
</feature>
<dbReference type="InterPro" id="IPR004827">
    <property type="entry name" value="bZIP"/>
</dbReference>
<dbReference type="EMBL" id="BMAT01006394">
    <property type="protein sequence ID" value="GFS11986.1"/>
    <property type="molecule type" value="Genomic_DNA"/>
</dbReference>
<feature type="compositionally biased region" description="Basic and acidic residues" evidence="7">
    <location>
        <begin position="247"/>
        <end position="268"/>
    </location>
</feature>
<dbReference type="GO" id="GO:0000978">
    <property type="term" value="F:RNA polymerase II cis-regulatory region sequence-specific DNA binding"/>
    <property type="evidence" value="ECO:0007669"/>
    <property type="project" value="TreeGrafter"/>
</dbReference>
<dbReference type="PROSITE" id="PS50217">
    <property type="entry name" value="BZIP"/>
    <property type="match status" value="1"/>
</dbReference>
<dbReference type="SUPFAM" id="SSF57959">
    <property type="entry name" value="Leucine zipper domain"/>
    <property type="match status" value="1"/>
</dbReference>
<dbReference type="Gene3D" id="1.20.5.170">
    <property type="match status" value="1"/>
</dbReference>
<keyword evidence="6" id="KW-0539">Nucleus</keyword>
<evidence type="ECO:0000313" key="10">
    <source>
        <dbReference type="Proteomes" id="UP000762676"/>
    </source>
</evidence>
<evidence type="ECO:0000256" key="7">
    <source>
        <dbReference type="SAM" id="MobiDB-lite"/>
    </source>
</evidence>
<dbReference type="Pfam" id="PF07716">
    <property type="entry name" value="bZIP_2"/>
    <property type="match status" value="1"/>
</dbReference>
<dbReference type="GO" id="GO:0005634">
    <property type="term" value="C:nucleus"/>
    <property type="evidence" value="ECO:0007669"/>
    <property type="project" value="UniProtKB-SubCell"/>
</dbReference>
<reference evidence="9 10" key="1">
    <citation type="journal article" date="2021" name="Elife">
        <title>Chloroplast acquisition without the gene transfer in kleptoplastic sea slugs, Plakobranchus ocellatus.</title>
        <authorList>
            <person name="Maeda T."/>
            <person name="Takahashi S."/>
            <person name="Yoshida T."/>
            <person name="Shimamura S."/>
            <person name="Takaki Y."/>
            <person name="Nagai Y."/>
            <person name="Toyoda A."/>
            <person name="Suzuki Y."/>
            <person name="Arimoto A."/>
            <person name="Ishii H."/>
            <person name="Satoh N."/>
            <person name="Nishiyama T."/>
            <person name="Hasebe M."/>
            <person name="Maruyama T."/>
            <person name="Minagawa J."/>
            <person name="Obokata J."/>
            <person name="Shigenobu S."/>
        </authorList>
    </citation>
    <scope>NUCLEOTIDE SEQUENCE [LARGE SCALE GENOMIC DNA]</scope>
</reference>
<evidence type="ECO:0000259" key="8">
    <source>
        <dbReference type="PROSITE" id="PS50217"/>
    </source>
</evidence>
<gene>
    <name evidence="9" type="ORF">ElyMa_003100500</name>
</gene>
<proteinExistence type="inferred from homology"/>
<feature type="region of interest" description="Disordered" evidence="7">
    <location>
        <begin position="160"/>
        <end position="213"/>
    </location>
</feature>
<feature type="compositionally biased region" description="Polar residues" evidence="7">
    <location>
        <begin position="54"/>
        <end position="64"/>
    </location>
</feature>
<evidence type="ECO:0000256" key="6">
    <source>
        <dbReference type="ARBA" id="ARBA00023242"/>
    </source>
</evidence>
<dbReference type="PANTHER" id="PTHR11988">
    <property type="entry name" value="THYROTROPH EMBRYONIC FACTOR RELATED"/>
    <property type="match status" value="1"/>
</dbReference>
<feature type="region of interest" description="Disordered" evidence="7">
    <location>
        <begin position="285"/>
        <end position="312"/>
    </location>
</feature>
<dbReference type="PANTHER" id="PTHR11988:SF56">
    <property type="entry name" value="TRANSCRIPTION FACTOR CES-2"/>
    <property type="match status" value="1"/>
</dbReference>
<organism evidence="9 10">
    <name type="scientific">Elysia marginata</name>
    <dbReference type="NCBI Taxonomy" id="1093978"/>
    <lineage>
        <taxon>Eukaryota</taxon>
        <taxon>Metazoa</taxon>
        <taxon>Spiralia</taxon>
        <taxon>Lophotrochozoa</taxon>
        <taxon>Mollusca</taxon>
        <taxon>Gastropoda</taxon>
        <taxon>Heterobranchia</taxon>
        <taxon>Euthyneura</taxon>
        <taxon>Panpulmonata</taxon>
        <taxon>Sacoglossa</taxon>
        <taxon>Placobranchoidea</taxon>
        <taxon>Plakobranchidae</taxon>
        <taxon>Elysia</taxon>
    </lineage>
</organism>
<evidence type="ECO:0000256" key="2">
    <source>
        <dbReference type="ARBA" id="ARBA00006079"/>
    </source>
</evidence>
<feature type="compositionally biased region" description="Basic and acidic residues" evidence="7">
    <location>
        <begin position="203"/>
        <end position="213"/>
    </location>
</feature>
<keyword evidence="4" id="KW-0238">DNA-binding</keyword>
<sequence length="649" mass="70638">MQHKISDTWKCAYNTEYPAMAEEGLVDTTTMTNVPSPNNNSNSCNTIATERTAESASPPMTNGKFSPGGRDGIVKLEKGMRGECELEMNGLGRGREPSGLEQKIQELRAEKEAYEMHMSSPGDGAMNMHRDVCIKEEAENRESHQSQDTPLDFSVKRRASSFSGSVTDESRASSSSPSHGTADYRGGSLLTVSPSPEPVSTMDGRDPVSADGRLSEDVKGCLKMGAGSGHDIHQQFHHHLHPNFMNHRRDGTPSPESHSKIKMERESDTINFGESDVKAKLEVGEQPDNSENQQSHQQVHLPGLSPPSASSLAPPLLNSLGGLFPGLNPSFLAGKSAMGAFSQMAAAAAFMDPRNVGLNTNNSSNGGGSNNSNANNKKTTRPFKAYPKEALQMPLGGFFGAPGLSPSLLQQGIESGMFAGMNTDDLMTLYNQQLQLLRDKQVSSSTPTPPQGHKLSTSPSLSPRLTNGSTDSQHENHLHHQQHSKYRNHQQGPQHSPPHHLPSNHHFMPMNPSSNNILTSQHHHNNNNGSPPAVENSSQHHSNSPYHAPASTLVSSTSPSPASSSNHGGNSNSRKRPRSLPDEQKDAAYWERRRKNNDAAKRSRDARRAKEDEIALRAALLEQENIKLRVEVASLKTETSRLRCLLYNS</sequence>
<feature type="region of interest" description="Disordered" evidence="7">
    <location>
        <begin position="51"/>
        <end position="70"/>
    </location>
</feature>
<feature type="compositionally biased region" description="Low complexity" evidence="7">
    <location>
        <begin position="301"/>
        <end position="312"/>
    </location>
</feature>
<evidence type="ECO:0000256" key="4">
    <source>
        <dbReference type="ARBA" id="ARBA00023125"/>
    </source>
</evidence>
<dbReference type="CDD" id="cd14695">
    <property type="entry name" value="bZIP_HLF"/>
    <property type="match status" value="1"/>
</dbReference>
<feature type="domain" description="BZIP" evidence="8">
    <location>
        <begin position="586"/>
        <end position="643"/>
    </location>
</feature>
<feature type="region of interest" description="Disordered" evidence="7">
    <location>
        <begin position="440"/>
        <end position="609"/>
    </location>
</feature>
<evidence type="ECO:0000313" key="9">
    <source>
        <dbReference type="EMBL" id="GFS11986.1"/>
    </source>
</evidence>
<evidence type="ECO:0000256" key="5">
    <source>
        <dbReference type="ARBA" id="ARBA00023163"/>
    </source>
</evidence>
<dbReference type="Proteomes" id="UP000762676">
    <property type="component" value="Unassembled WGS sequence"/>
</dbReference>
<comment type="subcellular location">
    <subcellularLocation>
        <location evidence="1">Nucleus</location>
    </subcellularLocation>
</comment>
<keyword evidence="10" id="KW-1185">Reference proteome</keyword>
<keyword evidence="5" id="KW-0804">Transcription</keyword>
<feature type="region of interest" description="Disordered" evidence="7">
    <location>
        <begin position="243"/>
        <end position="272"/>
    </location>
</feature>
<dbReference type="AlphaFoldDB" id="A0AAV4IP96"/>
<feature type="compositionally biased region" description="Polar residues" evidence="7">
    <location>
        <begin position="511"/>
        <end position="545"/>
    </location>
</feature>
<feature type="compositionally biased region" description="Polar residues" evidence="7">
    <location>
        <begin position="160"/>
        <end position="179"/>
    </location>
</feature>
<comment type="similarity">
    <text evidence="2">Belongs to the bZIP family. NFIL3 subfamily.</text>
</comment>
<feature type="compositionally biased region" description="Basic residues" evidence="7">
    <location>
        <begin position="479"/>
        <end position="488"/>
    </location>
</feature>
<evidence type="ECO:0000256" key="3">
    <source>
        <dbReference type="ARBA" id="ARBA00023015"/>
    </source>
</evidence>
<accession>A0AAV4IP96</accession>
<dbReference type="InterPro" id="IPR046347">
    <property type="entry name" value="bZIP_sf"/>
</dbReference>
<feature type="compositionally biased region" description="Low complexity" evidence="7">
    <location>
        <begin position="548"/>
        <end position="572"/>
    </location>
</feature>
<name>A0AAV4IP96_9GAST</name>
<comment type="caution">
    <text evidence="9">The sequence shown here is derived from an EMBL/GenBank/DDBJ whole genome shotgun (WGS) entry which is preliminary data.</text>
</comment>
<keyword evidence="3" id="KW-0805">Transcription regulation</keyword>
<dbReference type="SMART" id="SM00338">
    <property type="entry name" value="BRLZ"/>
    <property type="match status" value="1"/>
</dbReference>